<reference evidence="1 2" key="1">
    <citation type="submission" date="2014-03" db="EMBL/GenBank/DDBJ databases">
        <title>Draft Genome of Photorhabdus temperata Meg1.</title>
        <authorList>
            <person name="Hurst S.G.IV."/>
            <person name="Morris K."/>
            <person name="Thomas K."/>
            <person name="Tisa L.S."/>
        </authorList>
    </citation>
    <scope>NUCLEOTIDE SEQUENCE [LARGE SCALE GENOMIC DNA]</scope>
    <source>
        <strain evidence="1 2">Meg1</strain>
    </source>
</reference>
<dbReference type="EMBL" id="JGVH01000049">
    <property type="protein sequence ID" value="KER02423.1"/>
    <property type="molecule type" value="Genomic_DNA"/>
</dbReference>
<dbReference type="Pfam" id="PF03406">
    <property type="entry name" value="Phage_fiber_2"/>
    <property type="match status" value="1"/>
</dbReference>
<sequence>MSSKNDFKAFSISNNANVVSQERYEESKDLLTGFPPNDVPTHMLNKVLRQSSTISSVVANFIAEQSGDDVLDNGDIAKLTEQLNRALEQKSTPKVPDASLTQKGVVQLTDVVGNSDTLAVTQKLAQEIINSLRENINVRVPNTRKINGKTLAEDITLSAIDIGAKRPGDIYLSAHPASDLAKGEYIADGAVHTIDSTVGRALNNLSDAYKAAWGIKQNGDKINLPNLFVDGRGVFMRAGLTPGVRQGDTIRNITGDLGWWGHGLFTRVSGVFHGVKSNANVVAAGTVDNSQHSYSAYATFDASKVVPTANENRPLNVSMIPIIYLGV</sequence>
<name>A0A081RUS0_PHOTE</name>
<organism evidence="1 2">
    <name type="scientific">Photorhabdus temperata subsp. temperata Meg1</name>
    <dbReference type="NCBI Taxonomy" id="1393735"/>
    <lineage>
        <taxon>Bacteria</taxon>
        <taxon>Pseudomonadati</taxon>
        <taxon>Pseudomonadota</taxon>
        <taxon>Gammaproteobacteria</taxon>
        <taxon>Enterobacterales</taxon>
        <taxon>Morganellaceae</taxon>
        <taxon>Photorhabdus</taxon>
    </lineage>
</organism>
<accession>A0A081RUS0</accession>
<dbReference type="GO" id="GO:0046718">
    <property type="term" value="P:symbiont entry into host cell"/>
    <property type="evidence" value="ECO:0007669"/>
    <property type="project" value="InterPro"/>
</dbReference>
<dbReference type="RefSeq" id="WP_036840025.1">
    <property type="nucleotide sequence ID" value="NZ_CAWLUD010000049.1"/>
</dbReference>
<proteinExistence type="predicted"/>
<dbReference type="GO" id="GO:0019062">
    <property type="term" value="P:virion attachment to host cell"/>
    <property type="evidence" value="ECO:0007669"/>
    <property type="project" value="InterPro"/>
</dbReference>
<evidence type="ECO:0000313" key="2">
    <source>
        <dbReference type="Proteomes" id="UP000028002"/>
    </source>
</evidence>
<dbReference type="InterPro" id="IPR005068">
    <property type="entry name" value="Phage_lambda_Stf-r2"/>
</dbReference>
<evidence type="ECO:0000313" key="1">
    <source>
        <dbReference type="EMBL" id="KER02423.1"/>
    </source>
</evidence>
<dbReference type="PATRIC" id="fig|1393735.3.peg.2929"/>
<protein>
    <submittedName>
        <fullName evidence="1">Phage tail fiber</fullName>
    </submittedName>
</protein>
<gene>
    <name evidence="1" type="ORF">MEG1DRAFT_02877</name>
</gene>
<comment type="caution">
    <text evidence="1">The sequence shown here is derived from an EMBL/GenBank/DDBJ whole genome shotgun (WGS) entry which is preliminary data.</text>
</comment>
<dbReference type="Proteomes" id="UP000028002">
    <property type="component" value="Unassembled WGS sequence"/>
</dbReference>
<dbReference type="AlphaFoldDB" id="A0A081RUS0"/>